<feature type="domain" description="Gp5/Type VI secretion system Vgr protein OB-fold" evidence="2">
    <location>
        <begin position="23"/>
        <end position="93"/>
    </location>
</feature>
<reference evidence="3 4" key="1">
    <citation type="submission" date="2014-11" db="EMBL/GenBank/DDBJ databases">
        <title>Genome sequencing of Pantoea rodasii ND03.</title>
        <authorList>
            <person name="Muhamad Yunos N.Y."/>
            <person name="Chan K.-G."/>
        </authorList>
    </citation>
    <scope>NUCLEOTIDE SEQUENCE [LARGE SCALE GENOMIC DNA]</scope>
    <source>
        <strain evidence="3 4">ND03</strain>
    </source>
</reference>
<dbReference type="Pfam" id="PF04717">
    <property type="entry name" value="Phage_base_V"/>
    <property type="match status" value="1"/>
</dbReference>
<dbReference type="AlphaFoldDB" id="A0A0B1R3F1"/>
<proteinExistence type="predicted"/>
<dbReference type="Gene3D" id="2.40.50.230">
    <property type="entry name" value="Gp5 N-terminal domain"/>
    <property type="match status" value="1"/>
</dbReference>
<dbReference type="Proteomes" id="UP000030853">
    <property type="component" value="Unassembled WGS sequence"/>
</dbReference>
<name>A0A0B1R3F1_9GAMM</name>
<dbReference type="SUPFAM" id="SSF69255">
    <property type="entry name" value="gp5 N-terminal domain-like"/>
    <property type="match status" value="1"/>
</dbReference>
<accession>A0A0B1R3F1</accession>
<dbReference type="RefSeq" id="WP_039332777.1">
    <property type="nucleotide sequence ID" value="NZ_JTJJ01000056.1"/>
</dbReference>
<organism evidence="3 4">
    <name type="scientific">Pantoea rodasii</name>
    <dbReference type="NCBI Taxonomy" id="1076549"/>
    <lineage>
        <taxon>Bacteria</taxon>
        <taxon>Pseudomonadati</taxon>
        <taxon>Pseudomonadota</taxon>
        <taxon>Gammaproteobacteria</taxon>
        <taxon>Enterobacterales</taxon>
        <taxon>Erwiniaceae</taxon>
        <taxon>Pantoea</taxon>
    </lineage>
</organism>
<evidence type="ECO:0000313" key="4">
    <source>
        <dbReference type="Proteomes" id="UP000030853"/>
    </source>
</evidence>
<evidence type="ECO:0000259" key="2">
    <source>
        <dbReference type="Pfam" id="PF04717"/>
    </source>
</evidence>
<dbReference type="EMBL" id="JTJJ01000056">
    <property type="protein sequence ID" value="KHJ67129.1"/>
    <property type="molecule type" value="Genomic_DNA"/>
</dbReference>
<feature type="compositionally biased region" description="Low complexity" evidence="1">
    <location>
        <begin position="191"/>
        <end position="203"/>
    </location>
</feature>
<dbReference type="InterPro" id="IPR037026">
    <property type="entry name" value="Vgr_OB-fold_dom_sf"/>
</dbReference>
<evidence type="ECO:0000256" key="1">
    <source>
        <dbReference type="SAM" id="MobiDB-lite"/>
    </source>
</evidence>
<dbReference type="InterPro" id="IPR006531">
    <property type="entry name" value="Gp5/Vgr_OB"/>
</dbReference>
<evidence type="ECO:0000313" key="3">
    <source>
        <dbReference type="EMBL" id="KHJ67129.1"/>
    </source>
</evidence>
<comment type="caution">
    <text evidence="3">The sequence shown here is derived from an EMBL/GenBank/DDBJ whole genome shotgun (WGS) entry which is preliminary data.</text>
</comment>
<protein>
    <submittedName>
        <fullName evidence="3">Baseplate assembly protein</fullName>
    </submittedName>
</protein>
<sequence length="203" mass="21953">MRALLNVIAATARQATMGENGTRQGIITAYDPDAYAVKVQLQPTGEETGWIPLSSPWVGNGWGLAAGPMIGAVAEVEFDSGLPGTGMAAGQFYNDEDRCPGPPSGEFWLVHKSGSVLKFLNSGEVLLSAKDKLTYDAPVHHFTGGDVLIDENLKVVKDIRDRNGQFGTVHRIRTVYTGHTHFENGRGQFTQPPKQQISSSKSR</sequence>
<gene>
    <name evidence="3" type="ORF">QU24_15565</name>
</gene>
<feature type="region of interest" description="Disordered" evidence="1">
    <location>
        <begin position="182"/>
        <end position="203"/>
    </location>
</feature>